<evidence type="ECO:0000313" key="2">
    <source>
        <dbReference type="Proteomes" id="UP000231564"/>
    </source>
</evidence>
<organism evidence="1 2">
    <name type="scientific">Tenacibaculum maritimum NCIMB 2154</name>
    <dbReference type="NCBI Taxonomy" id="1349785"/>
    <lineage>
        <taxon>Bacteria</taxon>
        <taxon>Pseudomonadati</taxon>
        <taxon>Bacteroidota</taxon>
        <taxon>Flavobacteriia</taxon>
        <taxon>Flavobacteriales</taxon>
        <taxon>Flavobacteriaceae</taxon>
        <taxon>Tenacibaculum</taxon>
    </lineage>
</organism>
<gene>
    <name evidence="1" type="ORF">MARIT_2053</name>
</gene>
<protein>
    <submittedName>
        <fullName evidence="1">Uncharacterized protein</fullName>
    </submittedName>
</protein>
<dbReference type="GeneID" id="47723539"/>
<reference evidence="1 2" key="1">
    <citation type="submission" date="2016-11" db="EMBL/GenBank/DDBJ databases">
        <authorList>
            <person name="Jaros S."/>
            <person name="Januszkiewicz K."/>
            <person name="Wedrychowicz H."/>
        </authorList>
    </citation>
    <scope>NUCLEOTIDE SEQUENCE [LARGE SCALE GENOMIC DNA]</scope>
    <source>
        <strain evidence="1">NCIMB 2154T</strain>
    </source>
</reference>
<dbReference type="AlphaFoldDB" id="A0A2H1EB36"/>
<dbReference type="KEGG" id="tmar:MARIT_2053"/>
<accession>A0A2H1EB36</accession>
<dbReference type="RefSeq" id="WP_024741236.1">
    <property type="nucleotide sequence ID" value="NZ_BAUG01000021.1"/>
</dbReference>
<sequence>MMNHIEIKETENISEESYQKNLSKVKLKLEESVGTYDLEHAEFVASKVFNNTPGLYNRYKILKNNELIAFLETFKSKNLIQIYTSPVNLQ</sequence>
<dbReference type="EMBL" id="LT634361">
    <property type="protein sequence ID" value="SFZ83411.1"/>
    <property type="molecule type" value="Genomic_DNA"/>
</dbReference>
<name>A0A2H1EB36_9FLAO</name>
<evidence type="ECO:0000313" key="1">
    <source>
        <dbReference type="EMBL" id="SFZ83411.1"/>
    </source>
</evidence>
<keyword evidence="2" id="KW-1185">Reference proteome</keyword>
<dbReference type="Proteomes" id="UP000231564">
    <property type="component" value="Chromosome MARIT"/>
</dbReference>
<proteinExistence type="predicted"/>